<proteinExistence type="predicted"/>
<name>A0A934R3W0_9BACT</name>
<evidence type="ECO:0000313" key="1">
    <source>
        <dbReference type="EMBL" id="MBK1814729.1"/>
    </source>
</evidence>
<gene>
    <name evidence="1" type="ORF">JIN84_03835</name>
</gene>
<dbReference type="EMBL" id="JAENIK010000004">
    <property type="protein sequence ID" value="MBK1814729.1"/>
    <property type="molecule type" value="Genomic_DNA"/>
</dbReference>
<dbReference type="AlphaFoldDB" id="A0A934R3W0"/>
<protein>
    <submittedName>
        <fullName evidence="1">Uncharacterized protein</fullName>
    </submittedName>
</protein>
<organism evidence="1 2">
    <name type="scientific">Luteolibacter yonseiensis</name>
    <dbReference type="NCBI Taxonomy" id="1144680"/>
    <lineage>
        <taxon>Bacteria</taxon>
        <taxon>Pseudomonadati</taxon>
        <taxon>Verrucomicrobiota</taxon>
        <taxon>Verrucomicrobiia</taxon>
        <taxon>Verrucomicrobiales</taxon>
        <taxon>Verrucomicrobiaceae</taxon>
        <taxon>Luteolibacter</taxon>
    </lineage>
</organism>
<evidence type="ECO:0000313" key="2">
    <source>
        <dbReference type="Proteomes" id="UP000600139"/>
    </source>
</evidence>
<keyword evidence="2" id="KW-1185">Reference proteome</keyword>
<dbReference type="RefSeq" id="WP_200349682.1">
    <property type="nucleotide sequence ID" value="NZ_BAABHZ010000010.1"/>
</dbReference>
<reference evidence="1" key="1">
    <citation type="submission" date="2021-01" db="EMBL/GenBank/DDBJ databases">
        <title>Modified the classification status of verrucomicrobia.</title>
        <authorList>
            <person name="Feng X."/>
        </authorList>
    </citation>
    <scope>NUCLEOTIDE SEQUENCE</scope>
    <source>
        <strain evidence="1">JCM 18052</strain>
    </source>
</reference>
<sequence>MQRWIVTGVLAMFLLVGGGYAYWSYKQNLPSPIWVPIPMNHELPLEQREKFAKELKAKIATPEILNQVSQDLDLAAKWKLANTDAATAELKKRLFVRAGEMDSPGGKVPSMNIGVEGPRKDNAISQQIAMRVMDDVWKIIGIKPPPKR</sequence>
<dbReference type="Proteomes" id="UP000600139">
    <property type="component" value="Unassembled WGS sequence"/>
</dbReference>
<comment type="caution">
    <text evidence="1">The sequence shown here is derived from an EMBL/GenBank/DDBJ whole genome shotgun (WGS) entry which is preliminary data.</text>
</comment>
<accession>A0A934R3W0</accession>